<accession>A0A0W7TVR6</accession>
<evidence type="ECO:0000256" key="4">
    <source>
        <dbReference type="ARBA" id="ARBA00023270"/>
    </source>
</evidence>
<dbReference type="EMBL" id="VUNJ01000002">
    <property type="protein sequence ID" value="MST90786.1"/>
    <property type="molecule type" value="Genomic_DNA"/>
</dbReference>
<dbReference type="Proteomes" id="UP000431913">
    <property type="component" value="Unassembled WGS sequence"/>
</dbReference>
<dbReference type="RefSeq" id="WP_058722609.1">
    <property type="nucleotide sequence ID" value="NZ_CAUEXJ010000083.1"/>
</dbReference>
<dbReference type="SMART" id="SM01133">
    <property type="entry name" value="DeoC"/>
    <property type="match status" value="1"/>
</dbReference>
<dbReference type="EC" id="4.1.2.4" evidence="7"/>
<dbReference type="HAMAP" id="MF_00114">
    <property type="entry name" value="DeoC_type1"/>
    <property type="match status" value="1"/>
</dbReference>
<reference evidence="9 11" key="2">
    <citation type="submission" date="2019-08" db="EMBL/GenBank/DDBJ databases">
        <title>In-depth cultivation of the pig gut microbiome towards novel bacterial diversity and tailored functional studies.</title>
        <authorList>
            <person name="Wylensek D."/>
            <person name="Hitch T.C.A."/>
            <person name="Clavel T."/>
        </authorList>
    </citation>
    <scope>NUCLEOTIDE SEQUENCE [LARGE SCALE GENOMIC DNA]</scope>
    <source>
        <strain evidence="9 11">WCA3-601-WT-6J</strain>
    </source>
</reference>
<dbReference type="GO" id="GO:0016052">
    <property type="term" value="P:carbohydrate catabolic process"/>
    <property type="evidence" value="ECO:0007669"/>
    <property type="project" value="TreeGrafter"/>
</dbReference>
<keyword evidence="3 7" id="KW-0456">Lyase</keyword>
<dbReference type="Gene3D" id="3.20.20.70">
    <property type="entry name" value="Aldolase class I"/>
    <property type="match status" value="1"/>
</dbReference>
<dbReference type="GO" id="GO:0006018">
    <property type="term" value="P:2-deoxyribose 1-phosphate catabolic process"/>
    <property type="evidence" value="ECO:0007669"/>
    <property type="project" value="UniProtKB-UniRule"/>
</dbReference>
<dbReference type="InterPro" id="IPR028581">
    <property type="entry name" value="DeoC_typeI"/>
</dbReference>
<dbReference type="SUPFAM" id="SSF51569">
    <property type="entry name" value="Aldolase"/>
    <property type="match status" value="1"/>
</dbReference>
<evidence type="ECO:0000256" key="1">
    <source>
        <dbReference type="ARBA" id="ARBA00010936"/>
    </source>
</evidence>
<name>A0A0W7TVR6_9FIRM</name>
<comment type="caution">
    <text evidence="8">The sequence shown here is derived from an EMBL/GenBank/DDBJ whole genome shotgun (WGS) entry which is preliminary data.</text>
</comment>
<evidence type="ECO:0000256" key="3">
    <source>
        <dbReference type="ARBA" id="ARBA00023239"/>
    </source>
</evidence>
<dbReference type="AlphaFoldDB" id="A0A0W7TVR6"/>
<feature type="active site" description="Schiff-base intermediate with acetaldehyde" evidence="7">
    <location>
        <position position="152"/>
    </location>
</feature>
<evidence type="ECO:0000256" key="2">
    <source>
        <dbReference type="ARBA" id="ARBA00022490"/>
    </source>
</evidence>
<dbReference type="InterPro" id="IPR011343">
    <property type="entry name" value="DeoC"/>
</dbReference>
<evidence type="ECO:0000313" key="8">
    <source>
        <dbReference type="EMBL" id="KUE77891.1"/>
    </source>
</evidence>
<evidence type="ECO:0000313" key="11">
    <source>
        <dbReference type="Proteomes" id="UP000431913"/>
    </source>
</evidence>
<evidence type="ECO:0000256" key="7">
    <source>
        <dbReference type="HAMAP-Rule" id="MF_00114"/>
    </source>
</evidence>
<evidence type="ECO:0000256" key="6">
    <source>
        <dbReference type="ARBA" id="ARBA00056337"/>
    </source>
</evidence>
<dbReference type="PIRSF" id="PIRSF001357">
    <property type="entry name" value="DeoC"/>
    <property type="match status" value="1"/>
</dbReference>
<dbReference type="GO" id="GO:0009264">
    <property type="term" value="P:deoxyribonucleotide catabolic process"/>
    <property type="evidence" value="ECO:0007669"/>
    <property type="project" value="UniProtKB-UniRule"/>
</dbReference>
<dbReference type="CDD" id="cd00959">
    <property type="entry name" value="DeoC"/>
    <property type="match status" value="1"/>
</dbReference>
<keyword evidence="4 7" id="KW-0704">Schiff base</keyword>
<dbReference type="GO" id="GO:0004139">
    <property type="term" value="F:deoxyribose-phosphate aldolase activity"/>
    <property type="evidence" value="ECO:0007669"/>
    <property type="project" value="UniProtKB-UniRule"/>
</dbReference>
<dbReference type="EMBL" id="LMUA01000001">
    <property type="protein sequence ID" value="KUE77891.1"/>
    <property type="molecule type" value="Genomic_DNA"/>
</dbReference>
<comment type="similarity">
    <text evidence="1 7">Belongs to the DeoC/FbaB aldolase family. DeoC type 1 subfamily.</text>
</comment>
<sequence>MEKTEILARVDHTALKSTATWEDIRLLCEEAVEYKTASVCIPPSYLKRARAAFPQLNLCTVIGFPLGYSTTASKVFETKDAVTHGADEIDMVVNLGDVKNGNFEEVTAEIMAVREAAQGRLLKVIVETCYLTREEKIRICKCVTDAKADYIKTSTGFGSAGAQLEDIELFREHIGSDVKIKAAGGIRTQEAMEAFCQAGCSRIGCSAAIKVLCGK</sequence>
<comment type="catalytic activity">
    <reaction evidence="5 7">
        <text>2-deoxy-D-ribose 5-phosphate = D-glyceraldehyde 3-phosphate + acetaldehyde</text>
        <dbReference type="Rhea" id="RHEA:12821"/>
        <dbReference type="ChEBI" id="CHEBI:15343"/>
        <dbReference type="ChEBI" id="CHEBI:59776"/>
        <dbReference type="ChEBI" id="CHEBI:62877"/>
        <dbReference type="EC" id="4.1.2.4"/>
    </reaction>
</comment>
<feature type="active site" description="Proton donor/acceptor" evidence="7">
    <location>
        <position position="181"/>
    </location>
</feature>
<dbReference type="PANTHER" id="PTHR10889:SF1">
    <property type="entry name" value="DEOXYRIBOSE-PHOSPHATE ALDOLASE"/>
    <property type="match status" value="1"/>
</dbReference>
<reference evidence="8 10" key="1">
    <citation type="submission" date="2015-10" db="EMBL/GenBank/DDBJ databases">
        <title>A novel member of the family Ruminococcaceae isolated from human faeces.</title>
        <authorList>
            <person name="Shkoporov A.N."/>
            <person name="Chaplin A.V."/>
            <person name="Motuzova O.V."/>
            <person name="Kafarskaia L.I."/>
            <person name="Efimov B.A."/>
        </authorList>
    </citation>
    <scope>NUCLEOTIDE SEQUENCE [LARGE SCALE GENOMIC DNA]</scope>
    <source>
        <strain evidence="8 10">668</strain>
    </source>
</reference>
<keyword evidence="2 7" id="KW-0963">Cytoplasm</keyword>
<dbReference type="Pfam" id="PF01791">
    <property type="entry name" value="DeoC"/>
    <property type="match status" value="1"/>
</dbReference>
<gene>
    <name evidence="7 9" type="primary">deoC</name>
    <name evidence="8" type="ORF">ASJ35_00985</name>
    <name evidence="9" type="ORF">FYJ76_02345</name>
</gene>
<dbReference type="InterPro" id="IPR013785">
    <property type="entry name" value="Aldolase_TIM"/>
</dbReference>
<organism evidence="8 10">
    <name type="scientific">Ruthenibacterium lactatiformans</name>
    <dbReference type="NCBI Taxonomy" id="1550024"/>
    <lineage>
        <taxon>Bacteria</taxon>
        <taxon>Bacillati</taxon>
        <taxon>Bacillota</taxon>
        <taxon>Clostridia</taxon>
        <taxon>Eubacteriales</taxon>
        <taxon>Oscillospiraceae</taxon>
        <taxon>Ruthenibacterium</taxon>
    </lineage>
</organism>
<proteinExistence type="inferred from homology"/>
<dbReference type="Proteomes" id="UP000053433">
    <property type="component" value="Unassembled WGS sequence"/>
</dbReference>
<comment type="subcellular location">
    <subcellularLocation>
        <location evidence="7">Cytoplasm</location>
    </subcellularLocation>
</comment>
<dbReference type="UniPathway" id="UPA00002">
    <property type="reaction ID" value="UER00468"/>
</dbReference>
<evidence type="ECO:0000256" key="5">
    <source>
        <dbReference type="ARBA" id="ARBA00048791"/>
    </source>
</evidence>
<dbReference type="FunFam" id="3.20.20.70:FF:000044">
    <property type="entry name" value="Deoxyribose-phosphate aldolase"/>
    <property type="match status" value="1"/>
</dbReference>
<feature type="active site" description="Proton donor/acceptor" evidence="7">
    <location>
        <position position="90"/>
    </location>
</feature>
<evidence type="ECO:0000313" key="9">
    <source>
        <dbReference type="EMBL" id="MST90786.1"/>
    </source>
</evidence>
<dbReference type="GO" id="GO:0005737">
    <property type="term" value="C:cytoplasm"/>
    <property type="evidence" value="ECO:0007669"/>
    <property type="project" value="UniProtKB-SubCell"/>
</dbReference>
<dbReference type="InterPro" id="IPR002915">
    <property type="entry name" value="DeoC/FbaB/LacD_aldolase"/>
</dbReference>
<comment type="function">
    <text evidence="6 7">Catalyzes a reversible aldol reaction between acetaldehyde and D-glyceraldehyde 3-phosphate to generate 2-deoxy-D-ribose 5-phosphate.</text>
</comment>
<protein>
    <recommendedName>
        <fullName evidence="7">Deoxyribose-phosphate aldolase</fullName>
        <shortName evidence="7">DERA</shortName>
        <ecNumber evidence="7">4.1.2.4</ecNumber>
    </recommendedName>
    <alternativeName>
        <fullName evidence="7">2-deoxy-D-ribose 5-phosphate aldolase</fullName>
    </alternativeName>
    <alternativeName>
        <fullName evidence="7">Phosphodeoxyriboaldolase</fullName>
        <shortName evidence="7">Deoxyriboaldolase</shortName>
    </alternativeName>
</protein>
<dbReference type="PANTHER" id="PTHR10889">
    <property type="entry name" value="DEOXYRIBOSE-PHOSPHATE ALDOLASE"/>
    <property type="match status" value="1"/>
</dbReference>
<evidence type="ECO:0000313" key="10">
    <source>
        <dbReference type="Proteomes" id="UP000053433"/>
    </source>
</evidence>
<dbReference type="NCBIfam" id="TIGR00126">
    <property type="entry name" value="deoC"/>
    <property type="match status" value="1"/>
</dbReference>
<comment type="pathway">
    <text evidence="7">Carbohydrate degradation; 2-deoxy-D-ribose 1-phosphate degradation; D-glyceraldehyde 3-phosphate and acetaldehyde from 2-deoxy-alpha-D-ribose 1-phosphate: step 2/2.</text>
</comment>